<comment type="caution">
    <text evidence="2">The sequence shown here is derived from an EMBL/GenBank/DDBJ whole genome shotgun (WGS) entry which is preliminary data.</text>
</comment>
<name>A0A1S9RSE2_PENBI</name>
<feature type="compositionally biased region" description="Basic and acidic residues" evidence="1">
    <location>
        <begin position="49"/>
        <end position="63"/>
    </location>
</feature>
<protein>
    <submittedName>
        <fullName evidence="2">Uncharacterized protein</fullName>
    </submittedName>
</protein>
<sequence length="278" mass="31820">MALDTVHASLPTSSNHQDTFSRFEWMHENQSKLPLVRRVPTLQYSDGPLPEKEKSTEKVRERVPVSVSSSPASSSDEDSDFEFDGSGIPHQYQLVSASQGDQSDSTIHFSLDVADDIDGHLEEVSRLKRWGHFHEAIEYFTANLKHHLDLPLVLLEYADLLVEQGSYDQFDAFVSSQRWDHSLKTKRLPISSDENGPDLYKKYFNLLGLRKRLFFSRFGAHVMDAPMDHFQAGSFCEYLDKRASSRRGVHSAHGDELPFDSTEVQIIRNHLEIRSEIR</sequence>
<feature type="compositionally biased region" description="Low complexity" evidence="1">
    <location>
        <begin position="64"/>
        <end position="74"/>
    </location>
</feature>
<accession>A0A1S9RSE2</accession>
<evidence type="ECO:0000256" key="1">
    <source>
        <dbReference type="SAM" id="MobiDB-lite"/>
    </source>
</evidence>
<evidence type="ECO:0000313" key="2">
    <source>
        <dbReference type="EMBL" id="OOQ88425.1"/>
    </source>
</evidence>
<reference evidence="3" key="1">
    <citation type="submission" date="2015-09" db="EMBL/GenBank/DDBJ databases">
        <authorList>
            <person name="Fill T.P."/>
            <person name="Baretta J.F."/>
            <person name="de Almeida L.G."/>
            <person name="Rocha M."/>
            <person name="de Souza D.H."/>
            <person name="Malavazi I."/>
            <person name="Cerdeira L.T."/>
            <person name="Hong H."/>
            <person name="Samborskyy M."/>
            <person name="de Vasconcelos A.T."/>
            <person name="Leadlay P."/>
            <person name="Rodrigues-Filho E."/>
        </authorList>
    </citation>
    <scope>NUCLEOTIDE SEQUENCE [LARGE SCALE GENOMIC DNA]</scope>
    <source>
        <strain evidence="3">LaBioMMi 136</strain>
    </source>
</reference>
<gene>
    <name evidence="2" type="ORF">PEBR_12083</name>
</gene>
<dbReference type="EMBL" id="LJBN01000118">
    <property type="protein sequence ID" value="OOQ88425.1"/>
    <property type="molecule type" value="Genomic_DNA"/>
</dbReference>
<dbReference type="AlphaFoldDB" id="A0A1S9RSE2"/>
<evidence type="ECO:0000313" key="3">
    <source>
        <dbReference type="Proteomes" id="UP000190744"/>
    </source>
</evidence>
<feature type="region of interest" description="Disordered" evidence="1">
    <location>
        <begin position="37"/>
        <end position="83"/>
    </location>
</feature>
<dbReference type="Proteomes" id="UP000190744">
    <property type="component" value="Unassembled WGS sequence"/>
</dbReference>
<organism evidence="2 3">
    <name type="scientific">Penicillium brasilianum</name>
    <dbReference type="NCBI Taxonomy" id="104259"/>
    <lineage>
        <taxon>Eukaryota</taxon>
        <taxon>Fungi</taxon>
        <taxon>Dikarya</taxon>
        <taxon>Ascomycota</taxon>
        <taxon>Pezizomycotina</taxon>
        <taxon>Eurotiomycetes</taxon>
        <taxon>Eurotiomycetidae</taxon>
        <taxon>Eurotiales</taxon>
        <taxon>Aspergillaceae</taxon>
        <taxon>Penicillium</taxon>
    </lineage>
</organism>
<proteinExistence type="predicted"/>